<keyword evidence="2" id="KW-1133">Transmembrane helix</keyword>
<evidence type="ECO:0000256" key="2">
    <source>
        <dbReference type="SAM" id="Phobius"/>
    </source>
</evidence>
<dbReference type="RefSeq" id="WP_106445463.1">
    <property type="nucleotide sequence ID" value="NZ_CP027669.1"/>
</dbReference>
<feature type="region of interest" description="Disordered" evidence="1">
    <location>
        <begin position="55"/>
        <end position="74"/>
    </location>
</feature>
<gene>
    <name evidence="3" type="ORF">C6571_03515</name>
</gene>
<dbReference type="Proteomes" id="UP000239326">
    <property type="component" value="Chromosome"/>
</dbReference>
<keyword evidence="4" id="KW-1185">Reference proteome</keyword>
<evidence type="ECO:0000313" key="3">
    <source>
        <dbReference type="EMBL" id="AVO40472.1"/>
    </source>
</evidence>
<dbReference type="KEGG" id="simp:C6571_03515"/>
<dbReference type="AlphaFoldDB" id="A0A2S0MX63"/>
<dbReference type="EMBL" id="CP027669">
    <property type="protein sequence ID" value="AVO40472.1"/>
    <property type="molecule type" value="Genomic_DNA"/>
</dbReference>
<name>A0A2S0MX63_9BURK</name>
<reference evidence="3 4" key="1">
    <citation type="submission" date="2018-03" db="EMBL/GenBank/DDBJ databases">
        <title>Genome sequencing of Simplicispira sp.</title>
        <authorList>
            <person name="Kim S.-J."/>
            <person name="Heo J."/>
            <person name="Kwon S.-W."/>
        </authorList>
    </citation>
    <scope>NUCLEOTIDE SEQUENCE [LARGE SCALE GENOMIC DNA]</scope>
    <source>
        <strain evidence="3 4">SC1-8</strain>
    </source>
</reference>
<evidence type="ECO:0008006" key="5">
    <source>
        <dbReference type="Google" id="ProtNLM"/>
    </source>
</evidence>
<protein>
    <recommendedName>
        <fullName evidence="5">FeoB-associated Cys-rich membrane protein</fullName>
    </recommendedName>
</protein>
<evidence type="ECO:0000256" key="1">
    <source>
        <dbReference type="SAM" id="MobiDB-lite"/>
    </source>
</evidence>
<proteinExistence type="predicted"/>
<sequence>MWQELGVAAVVLVAMGYAFWYLMPGALRRRLAAIRPELGKSPSCASSCSSCGGCAPRSAADGDAGQPISIVRQR</sequence>
<accession>A0A2S0MX63</accession>
<organism evidence="3 4">
    <name type="scientific">Simplicispira suum</name>
    <dbReference type="NCBI Taxonomy" id="2109915"/>
    <lineage>
        <taxon>Bacteria</taxon>
        <taxon>Pseudomonadati</taxon>
        <taxon>Pseudomonadota</taxon>
        <taxon>Betaproteobacteria</taxon>
        <taxon>Burkholderiales</taxon>
        <taxon>Comamonadaceae</taxon>
        <taxon>Simplicispira</taxon>
    </lineage>
</organism>
<keyword evidence="2" id="KW-0812">Transmembrane</keyword>
<evidence type="ECO:0000313" key="4">
    <source>
        <dbReference type="Proteomes" id="UP000239326"/>
    </source>
</evidence>
<feature type="transmembrane region" description="Helical" evidence="2">
    <location>
        <begin position="6"/>
        <end position="23"/>
    </location>
</feature>
<keyword evidence="2" id="KW-0472">Membrane</keyword>